<protein>
    <submittedName>
        <fullName evidence="2">Uncharacterized protein</fullName>
    </submittedName>
</protein>
<feature type="region of interest" description="Disordered" evidence="1">
    <location>
        <begin position="35"/>
        <end position="69"/>
    </location>
</feature>
<name>Q3JSC8_BURP1</name>
<evidence type="ECO:0000313" key="2">
    <source>
        <dbReference type="EMBL" id="ABA49743.1"/>
    </source>
</evidence>
<accession>Q3JSC8</accession>
<feature type="region of interest" description="Disordered" evidence="1">
    <location>
        <begin position="1"/>
        <end position="20"/>
    </location>
</feature>
<evidence type="ECO:0000313" key="3">
    <source>
        <dbReference type="Proteomes" id="UP000002700"/>
    </source>
</evidence>
<feature type="compositionally biased region" description="Basic and acidic residues" evidence="1">
    <location>
        <begin position="165"/>
        <end position="176"/>
    </location>
</feature>
<dbReference type="KEGG" id="bpm:BURPS1710b_2130"/>
<feature type="region of interest" description="Disordered" evidence="1">
    <location>
        <begin position="99"/>
        <end position="120"/>
    </location>
</feature>
<reference evidence="2 3" key="1">
    <citation type="submission" date="2005-09" db="EMBL/GenBank/DDBJ databases">
        <authorList>
            <person name="Woods D.E."/>
            <person name="Nierman W.C."/>
        </authorList>
    </citation>
    <scope>NUCLEOTIDE SEQUENCE [LARGE SCALE GENOMIC DNA]</scope>
    <source>
        <strain evidence="2 3">1710b</strain>
    </source>
</reference>
<feature type="compositionally biased region" description="Acidic residues" evidence="1">
    <location>
        <begin position="177"/>
        <end position="189"/>
    </location>
</feature>
<feature type="region of interest" description="Disordered" evidence="1">
    <location>
        <begin position="165"/>
        <end position="223"/>
    </location>
</feature>
<sequence>MREERDQQEHLDHRVREPERVRRHMVRVLLAQERGHRAVLRGREHDFRAEQHPGQQRARERDDEADADEHRAPVAHHVLEHGRHRRVLQLRELRLRHDAERQHVDEHEREQHADEADHGRAADVAALFRARREDARAFDADEHPDGDEHHVADLVHHRAERRIRAAPDVGAEHVELEREEADQDEDDERDDLRDGGDEIDERRLPDAAQHEKVHGPQQHRCARDRGGRVAFAEYGEEIAERREQQHEVADVAEPCADPVAPCGREAHVVAEARLRIGVHAAVELRLAVRERLEHEREREHADRGDRPADQDRAGFGGGRHILRQREDAAADHRADDERGERAEPQLVRGGFRRDALFLCDFSHDVFLVSGNVQKRGAHAGLAHPGPGARQRGGLPPARVRAPRASFEMGRCVPVRALSAERRHGRAPCLSGPGLALAARLGGVAAVPERKEPDADPAPLPVHAVQPAADFRERAPVGAVDVDQRAGSRARLSDELNIGKCLSGVFE</sequence>
<organism evidence="2 3">
    <name type="scientific">Burkholderia pseudomallei (strain 1710b)</name>
    <dbReference type="NCBI Taxonomy" id="320372"/>
    <lineage>
        <taxon>Bacteria</taxon>
        <taxon>Pseudomonadati</taxon>
        <taxon>Pseudomonadota</taxon>
        <taxon>Betaproteobacteria</taxon>
        <taxon>Burkholderiales</taxon>
        <taxon>Burkholderiaceae</taxon>
        <taxon>Burkholderia</taxon>
        <taxon>pseudomallei group</taxon>
    </lineage>
</organism>
<evidence type="ECO:0000256" key="1">
    <source>
        <dbReference type="SAM" id="MobiDB-lite"/>
    </source>
</evidence>
<dbReference type="EMBL" id="CP000124">
    <property type="protein sequence ID" value="ABA49743.1"/>
    <property type="molecule type" value="Genomic_DNA"/>
</dbReference>
<feature type="compositionally biased region" description="Basic and acidic residues" evidence="1">
    <location>
        <begin position="293"/>
        <end position="312"/>
    </location>
</feature>
<dbReference type="AlphaFoldDB" id="Q3JSC8"/>
<gene>
    <name evidence="2" type="ordered locus">BURPS1710b_2130</name>
</gene>
<proteinExistence type="predicted"/>
<feature type="compositionally biased region" description="Basic and acidic residues" evidence="1">
    <location>
        <begin position="190"/>
        <end position="214"/>
    </location>
</feature>
<feature type="region of interest" description="Disordered" evidence="1">
    <location>
        <begin position="293"/>
        <end position="321"/>
    </location>
</feature>
<dbReference type="HOGENOM" id="CLU_438490_0_0_4"/>
<dbReference type="Proteomes" id="UP000002700">
    <property type="component" value="Chromosome I"/>
</dbReference>
<dbReference type="EnsemblBacteria" id="ABA49743">
    <property type="protein sequence ID" value="ABA49743"/>
    <property type="gene ID" value="BURPS1710b_2130"/>
</dbReference>